<dbReference type="SUPFAM" id="SSF52540">
    <property type="entry name" value="P-loop containing nucleoside triphosphate hydrolases"/>
    <property type="match status" value="1"/>
</dbReference>
<dbReference type="Gene3D" id="1.20.1560.10">
    <property type="entry name" value="ABC transporter type 1, transmembrane domain"/>
    <property type="match status" value="1"/>
</dbReference>
<keyword evidence="8" id="KW-0067">ATP-binding</keyword>
<evidence type="ECO:0000256" key="2">
    <source>
        <dbReference type="ARBA" id="ARBA00009726"/>
    </source>
</evidence>
<comment type="similarity">
    <text evidence="2">Belongs to the ABC transporter superfamily. ABCC family. Conjugate transporter (TC 3.A.1.208) subfamily.</text>
</comment>
<dbReference type="PROSITE" id="PS50893">
    <property type="entry name" value="ABC_TRANSPORTER_2"/>
    <property type="match status" value="1"/>
</dbReference>
<evidence type="ECO:0000256" key="4">
    <source>
        <dbReference type="ARBA" id="ARBA00022448"/>
    </source>
</evidence>
<evidence type="ECO:0000256" key="6">
    <source>
        <dbReference type="ARBA" id="ARBA00022737"/>
    </source>
</evidence>
<evidence type="ECO:0000259" key="14">
    <source>
        <dbReference type="PROSITE" id="PS50929"/>
    </source>
</evidence>
<comment type="subcellular location">
    <subcellularLocation>
        <location evidence="1">Membrane</location>
        <topology evidence="1">Multi-pass membrane protein</topology>
    </subcellularLocation>
</comment>
<feature type="transmembrane region" description="Helical" evidence="12">
    <location>
        <begin position="904"/>
        <end position="930"/>
    </location>
</feature>
<dbReference type="FunFam" id="1.20.1560.10:FF:000003">
    <property type="entry name" value="ABC transporter C family member 10"/>
    <property type="match status" value="1"/>
</dbReference>
<keyword evidence="6" id="KW-0677">Repeat</keyword>
<dbReference type="InterPro" id="IPR003593">
    <property type="entry name" value="AAA+_ATPase"/>
</dbReference>
<evidence type="ECO:0000256" key="3">
    <source>
        <dbReference type="ARBA" id="ARBA00012191"/>
    </source>
</evidence>
<sequence>MMEDLWTVFCGESGRSDAAGKPCSSNLESLIRPSSCINHASIIGFDILLLVLLLINMFHKSSSKTVHVPRRFQGLSCFKIVSAIVNGCLGTVYMCLGIWILEERLRNAHTALPLNWCLLTLFHGFAWLFVGLTVSLHGKQLPKQPSRLLSILAFLFSGIVFVPSLSAAIFRNELSLKTFLDVLSFPGATLLLLCVYKGNKYEDGDDRANENGLYRPLNGGIGKNDRVTPFSTAGFLSKASLWWLNSLMKKGREKTLEDEDIPKLREEDRAEILKTIIICHWKEIFLSGFFALLKILTLSASPLLLNAFILVAEGKKTFRYESYALAMTLFLSKTIESLSQRQWYWRSRLIGMKIRSLLTAAIYKKQLRLSNPAKLIHSGGEIMNYVTVDAYRIGEFPFWFHQTWTSILQLCLALVIVFRAVGLATFAALVVIVLTVVCNAPLAKLQHKFHSKLMVAQDKRPKACSEALASMKVLKLYAWETHFKNAIEKLRNEEHKGLSAVLLRKAYNTYLFWSSPVLVSAATFGACYFLEVPLHANNVFTFITTLRLVQNPIRSIPEVIGVVIQTKVAFARMVKFLEAPELQTSNVWKCNVDNVGCCIVIKSASFSWEENLSKPTLRNINFEVRPGEMVAICGEVGSGKSSLLAAVLGEIRNVQGNIQIFGKIAYVSQTAWIQTGTIQENILFGAAMDGRRYQETIEKCSLVKDLELLPYGDLTEIGERGVNLSGGQKQRIQLARALYQNADIYLLDDPFSAVDAHTATNLFNEYVMEALLGKTVLLVTHQVDFLPPFDSVLDLVNARKETAGSETPADATSAQSGISSKEIKKTYIVNQHRASCDRLIKQEERETGDIGLKPFIQYLKQKNGFFYFSTAVLLHLIFVISQIAQNSWMAANVDNPDVNTLRLIAVYLLIGFSATLSYYLELLQLLFWGLRHPSLCSPSY</sequence>
<comment type="caution">
    <text evidence="15">The sequence shown here is derived from an EMBL/GenBank/DDBJ whole genome shotgun (WGS) entry which is preliminary data.</text>
</comment>
<dbReference type="AlphaFoldDB" id="A0A498JJT8"/>
<comment type="catalytic activity">
    <reaction evidence="11">
        <text>ATP + H2O + xenobioticSide 1 = ADP + phosphate + xenobioticSide 2.</text>
        <dbReference type="EC" id="7.6.2.2"/>
    </reaction>
</comment>
<dbReference type="PROSITE" id="PS50929">
    <property type="entry name" value="ABC_TM1F"/>
    <property type="match status" value="1"/>
</dbReference>
<dbReference type="Pfam" id="PF00005">
    <property type="entry name" value="ABC_tran"/>
    <property type="match status" value="1"/>
</dbReference>
<dbReference type="InterPro" id="IPR027417">
    <property type="entry name" value="P-loop_NTPase"/>
</dbReference>
<dbReference type="PROSITE" id="PS00211">
    <property type="entry name" value="ABC_TRANSPORTER_1"/>
    <property type="match status" value="1"/>
</dbReference>
<evidence type="ECO:0000256" key="12">
    <source>
        <dbReference type="SAM" id="Phobius"/>
    </source>
</evidence>
<gene>
    <name evidence="15" type="ORF">DVH24_024851</name>
</gene>
<reference evidence="15 16" key="1">
    <citation type="submission" date="2018-10" db="EMBL/GenBank/DDBJ databases">
        <title>A high-quality apple genome assembly.</title>
        <authorList>
            <person name="Hu J."/>
        </authorList>
    </citation>
    <scope>NUCLEOTIDE SEQUENCE [LARGE SCALE GENOMIC DNA]</scope>
    <source>
        <strain evidence="16">cv. HFTH1</strain>
        <tissue evidence="15">Young leaf</tissue>
    </source>
</reference>
<evidence type="ECO:0000259" key="13">
    <source>
        <dbReference type="PROSITE" id="PS50893"/>
    </source>
</evidence>
<accession>A0A498JJT8</accession>
<proteinExistence type="inferred from homology"/>
<keyword evidence="5 12" id="KW-0812">Transmembrane</keyword>
<dbReference type="Gene3D" id="3.40.50.300">
    <property type="entry name" value="P-loop containing nucleotide triphosphate hydrolases"/>
    <property type="match status" value="1"/>
</dbReference>
<dbReference type="SMART" id="SM00382">
    <property type="entry name" value="AAA"/>
    <property type="match status" value="1"/>
</dbReference>
<dbReference type="InterPro" id="IPR044746">
    <property type="entry name" value="ABCC_6TM_D1"/>
</dbReference>
<evidence type="ECO:0000313" key="16">
    <source>
        <dbReference type="Proteomes" id="UP000290289"/>
    </source>
</evidence>
<feature type="transmembrane region" description="Helical" evidence="12">
    <location>
        <begin position="80"/>
        <end position="101"/>
    </location>
</feature>
<dbReference type="InterPro" id="IPR050173">
    <property type="entry name" value="ABC_transporter_C-like"/>
</dbReference>
<feature type="transmembrane region" description="Helical" evidence="12">
    <location>
        <begin position="865"/>
        <end position="884"/>
    </location>
</feature>
<dbReference type="InterPro" id="IPR017871">
    <property type="entry name" value="ABC_transporter-like_CS"/>
</dbReference>
<feature type="transmembrane region" description="Helical" evidence="12">
    <location>
        <begin position="407"/>
        <end position="438"/>
    </location>
</feature>
<evidence type="ECO:0000313" key="15">
    <source>
        <dbReference type="EMBL" id="RXH95167.1"/>
    </source>
</evidence>
<dbReference type="FunFam" id="3.40.50.300:FF:000973">
    <property type="entry name" value="Multidrug resistance-associated protein 4"/>
    <property type="match status" value="1"/>
</dbReference>
<feature type="transmembrane region" description="Helical" evidence="12">
    <location>
        <begin position="37"/>
        <end position="59"/>
    </location>
</feature>
<dbReference type="InterPro" id="IPR011527">
    <property type="entry name" value="ABC1_TM_dom"/>
</dbReference>
<feature type="domain" description="ABC transporter" evidence="13">
    <location>
        <begin position="582"/>
        <end position="822"/>
    </location>
</feature>
<dbReference type="PANTHER" id="PTHR24223:SF369">
    <property type="entry name" value="ABC TRANSPORTER C FAMILY MEMBER 10"/>
    <property type="match status" value="1"/>
</dbReference>
<keyword evidence="4" id="KW-0813">Transport</keyword>
<dbReference type="CDD" id="cd18579">
    <property type="entry name" value="ABC_6TM_ABCC_D1"/>
    <property type="match status" value="1"/>
</dbReference>
<dbReference type="GO" id="GO:0016887">
    <property type="term" value="F:ATP hydrolysis activity"/>
    <property type="evidence" value="ECO:0007669"/>
    <property type="project" value="InterPro"/>
</dbReference>
<name>A0A498JJT8_MALDO</name>
<dbReference type="GO" id="GO:0016020">
    <property type="term" value="C:membrane"/>
    <property type="evidence" value="ECO:0007669"/>
    <property type="project" value="UniProtKB-SubCell"/>
</dbReference>
<evidence type="ECO:0000256" key="9">
    <source>
        <dbReference type="ARBA" id="ARBA00022989"/>
    </source>
</evidence>
<dbReference type="SUPFAM" id="SSF90123">
    <property type="entry name" value="ABC transporter transmembrane region"/>
    <property type="match status" value="1"/>
</dbReference>
<protein>
    <recommendedName>
        <fullName evidence="3">ABC-type xenobiotic transporter</fullName>
        <ecNumber evidence="3">7.6.2.2</ecNumber>
    </recommendedName>
</protein>
<dbReference type="InterPro" id="IPR036640">
    <property type="entry name" value="ABC1_TM_sf"/>
</dbReference>
<evidence type="ECO:0000256" key="11">
    <source>
        <dbReference type="ARBA" id="ARBA00034018"/>
    </source>
</evidence>
<dbReference type="InterPro" id="IPR056228">
    <property type="entry name" value="ABCC10-like_N"/>
</dbReference>
<feature type="transmembrane region" description="Helical" evidence="12">
    <location>
        <begin position="113"/>
        <end position="136"/>
    </location>
</feature>
<evidence type="ECO:0000256" key="5">
    <source>
        <dbReference type="ARBA" id="ARBA00022692"/>
    </source>
</evidence>
<dbReference type="Proteomes" id="UP000290289">
    <property type="component" value="Chromosome 7"/>
</dbReference>
<dbReference type="Pfam" id="PF24358">
    <property type="entry name" value="ABCC10_N"/>
    <property type="match status" value="1"/>
</dbReference>
<evidence type="ECO:0000256" key="7">
    <source>
        <dbReference type="ARBA" id="ARBA00022741"/>
    </source>
</evidence>
<dbReference type="InterPro" id="IPR003439">
    <property type="entry name" value="ABC_transporter-like_ATP-bd"/>
</dbReference>
<dbReference type="STRING" id="3750.A0A498JJT8"/>
<keyword evidence="16" id="KW-1185">Reference proteome</keyword>
<evidence type="ECO:0000256" key="1">
    <source>
        <dbReference type="ARBA" id="ARBA00004141"/>
    </source>
</evidence>
<dbReference type="GO" id="GO:0005524">
    <property type="term" value="F:ATP binding"/>
    <property type="evidence" value="ECO:0007669"/>
    <property type="project" value="UniProtKB-KW"/>
</dbReference>
<dbReference type="PANTHER" id="PTHR24223">
    <property type="entry name" value="ATP-BINDING CASSETTE SUB-FAMILY C"/>
    <property type="match status" value="1"/>
</dbReference>
<evidence type="ECO:0000256" key="8">
    <source>
        <dbReference type="ARBA" id="ARBA00022840"/>
    </source>
</evidence>
<feature type="domain" description="ABC transmembrane type-1" evidence="14">
    <location>
        <begin position="285"/>
        <end position="565"/>
    </location>
</feature>
<keyword evidence="7" id="KW-0547">Nucleotide-binding</keyword>
<dbReference type="Pfam" id="PF00664">
    <property type="entry name" value="ABC_membrane"/>
    <property type="match status" value="1"/>
</dbReference>
<keyword evidence="10 12" id="KW-0472">Membrane</keyword>
<dbReference type="CDD" id="cd03250">
    <property type="entry name" value="ABCC_MRP_domain1"/>
    <property type="match status" value="1"/>
</dbReference>
<evidence type="ECO:0000256" key="10">
    <source>
        <dbReference type="ARBA" id="ARBA00023136"/>
    </source>
</evidence>
<dbReference type="EC" id="7.6.2.2" evidence="3"/>
<organism evidence="15 16">
    <name type="scientific">Malus domestica</name>
    <name type="common">Apple</name>
    <name type="synonym">Pyrus malus</name>
    <dbReference type="NCBI Taxonomy" id="3750"/>
    <lineage>
        <taxon>Eukaryota</taxon>
        <taxon>Viridiplantae</taxon>
        <taxon>Streptophyta</taxon>
        <taxon>Embryophyta</taxon>
        <taxon>Tracheophyta</taxon>
        <taxon>Spermatophyta</taxon>
        <taxon>Magnoliopsida</taxon>
        <taxon>eudicotyledons</taxon>
        <taxon>Gunneridae</taxon>
        <taxon>Pentapetalae</taxon>
        <taxon>rosids</taxon>
        <taxon>fabids</taxon>
        <taxon>Rosales</taxon>
        <taxon>Rosaceae</taxon>
        <taxon>Amygdaloideae</taxon>
        <taxon>Maleae</taxon>
        <taxon>Malus</taxon>
    </lineage>
</organism>
<feature type="transmembrane region" description="Helical" evidence="12">
    <location>
        <begin position="284"/>
        <end position="312"/>
    </location>
</feature>
<keyword evidence="9 12" id="KW-1133">Transmembrane helix</keyword>
<feature type="transmembrane region" description="Helical" evidence="12">
    <location>
        <begin position="148"/>
        <end position="170"/>
    </location>
</feature>
<dbReference type="GO" id="GO:0008559">
    <property type="term" value="F:ABC-type xenobiotic transporter activity"/>
    <property type="evidence" value="ECO:0007669"/>
    <property type="project" value="UniProtKB-EC"/>
</dbReference>
<dbReference type="EMBL" id="RDQH01000333">
    <property type="protein sequence ID" value="RXH95167.1"/>
    <property type="molecule type" value="Genomic_DNA"/>
</dbReference>